<dbReference type="RefSeq" id="WP_219505152.1">
    <property type="nucleotide sequence ID" value="NZ_JAHXDN010000005.1"/>
</dbReference>
<protein>
    <submittedName>
        <fullName evidence="5">AraC family transcriptional regulator</fullName>
    </submittedName>
</protein>
<proteinExistence type="predicted"/>
<evidence type="ECO:0000313" key="6">
    <source>
        <dbReference type="Proteomes" id="UP001138661"/>
    </source>
</evidence>
<feature type="domain" description="HTH araC/xylS-type" evidence="4">
    <location>
        <begin position="187"/>
        <end position="285"/>
    </location>
</feature>
<organism evidence="5 6">
    <name type="scientific">Roseobacter insulae</name>
    <dbReference type="NCBI Taxonomy" id="2859783"/>
    <lineage>
        <taxon>Bacteria</taxon>
        <taxon>Pseudomonadati</taxon>
        <taxon>Pseudomonadota</taxon>
        <taxon>Alphaproteobacteria</taxon>
        <taxon>Rhodobacterales</taxon>
        <taxon>Roseobacteraceae</taxon>
        <taxon>Roseobacter</taxon>
    </lineage>
</organism>
<evidence type="ECO:0000313" key="5">
    <source>
        <dbReference type="EMBL" id="MBW4709515.1"/>
    </source>
</evidence>
<reference evidence="5" key="1">
    <citation type="submission" date="2021-07" db="EMBL/GenBank/DDBJ databases">
        <title>Roseobacter insulae sp. nov., isolated from a tidal flat.</title>
        <authorList>
            <person name="Park S."/>
            <person name="Yoon J.-H."/>
        </authorList>
    </citation>
    <scope>NUCLEOTIDE SEQUENCE</scope>
    <source>
        <strain evidence="5">YSTF-M11</strain>
    </source>
</reference>
<dbReference type="PROSITE" id="PS01124">
    <property type="entry name" value="HTH_ARAC_FAMILY_2"/>
    <property type="match status" value="1"/>
</dbReference>
<comment type="caution">
    <text evidence="5">The sequence shown here is derived from an EMBL/GenBank/DDBJ whole genome shotgun (WGS) entry which is preliminary data.</text>
</comment>
<dbReference type="Pfam" id="PF12833">
    <property type="entry name" value="HTH_18"/>
    <property type="match status" value="1"/>
</dbReference>
<dbReference type="SMART" id="SM00342">
    <property type="entry name" value="HTH_ARAC"/>
    <property type="match status" value="1"/>
</dbReference>
<accession>A0A9X1JZP6</accession>
<gene>
    <name evidence="5" type="ORF">KX928_17125</name>
</gene>
<dbReference type="EMBL" id="JAHXDN010000005">
    <property type="protein sequence ID" value="MBW4709515.1"/>
    <property type="molecule type" value="Genomic_DNA"/>
</dbReference>
<name>A0A9X1JZP6_9RHOB</name>
<evidence type="ECO:0000256" key="2">
    <source>
        <dbReference type="ARBA" id="ARBA00023125"/>
    </source>
</evidence>
<sequence>MKQLLDLVGPPRAELPLWGKRVAFDDFFVELVPAGRRDFNVRLTDAFASISFAGDEGRSSLAGDRLRKYDRRPYEYIVAPAGFPLKGHSSNAPEVLVIVFPFDTLREDLSAALQLKSDLLEPRVIIGGPMPFPTELAKRIRRHILADDVSGDYLRSLCFVLLVEMLALPLDQRASGRAKLLDKKILDASLKYIDANLDADLSVSVLARLCGVEDHQFSRAFKQIVGETPHRFVLARRIDTARGLLAKSDAPIAQIAYATGFSSQSHMTTMFRRHLGLTPAVVRRGGMAASVASET</sequence>
<keyword evidence="6" id="KW-1185">Reference proteome</keyword>
<evidence type="ECO:0000256" key="3">
    <source>
        <dbReference type="ARBA" id="ARBA00023163"/>
    </source>
</evidence>
<dbReference type="AlphaFoldDB" id="A0A9X1JZP6"/>
<evidence type="ECO:0000256" key="1">
    <source>
        <dbReference type="ARBA" id="ARBA00023015"/>
    </source>
</evidence>
<dbReference type="InterPro" id="IPR050204">
    <property type="entry name" value="AraC_XylS_family_regulators"/>
</dbReference>
<dbReference type="GO" id="GO:0043565">
    <property type="term" value="F:sequence-specific DNA binding"/>
    <property type="evidence" value="ECO:0007669"/>
    <property type="project" value="InterPro"/>
</dbReference>
<keyword evidence="2" id="KW-0238">DNA-binding</keyword>
<dbReference type="PANTHER" id="PTHR46796">
    <property type="entry name" value="HTH-TYPE TRANSCRIPTIONAL ACTIVATOR RHAS-RELATED"/>
    <property type="match status" value="1"/>
</dbReference>
<evidence type="ECO:0000259" key="4">
    <source>
        <dbReference type="PROSITE" id="PS01124"/>
    </source>
</evidence>
<dbReference type="GO" id="GO:0003700">
    <property type="term" value="F:DNA-binding transcription factor activity"/>
    <property type="evidence" value="ECO:0007669"/>
    <property type="project" value="InterPro"/>
</dbReference>
<keyword evidence="3" id="KW-0804">Transcription</keyword>
<keyword evidence="1" id="KW-0805">Transcription regulation</keyword>
<dbReference type="InterPro" id="IPR018060">
    <property type="entry name" value="HTH_AraC"/>
</dbReference>
<dbReference type="Proteomes" id="UP001138661">
    <property type="component" value="Unassembled WGS sequence"/>
</dbReference>